<dbReference type="Pfam" id="PF00857">
    <property type="entry name" value="Isochorismatase"/>
    <property type="match status" value="1"/>
</dbReference>
<dbReference type="EMBL" id="DSOK01000009">
    <property type="protein sequence ID" value="HEN13895.1"/>
    <property type="molecule type" value="Genomic_DNA"/>
</dbReference>
<proteinExistence type="predicted"/>
<dbReference type="InterPro" id="IPR050993">
    <property type="entry name" value="Isochorismatase_domain"/>
</dbReference>
<evidence type="ECO:0000313" key="2">
    <source>
        <dbReference type="EMBL" id="HEN13895.1"/>
    </source>
</evidence>
<sequence length="163" mass="17411">MPAIADAAAVLAAGRFLAEAAQLFGVPVVVTEQYPQGLGHTVAEWQPFCGDVRTKQRFSAVEALGWPAASDPGVERDQVVLAGIEAHVCVAQTAFDLLSLGYRVWVVADARGSRRPSDRDAALARLRDAGVVLTTAEAVAFEWCETAADPKFRAFSALVKQRS</sequence>
<reference evidence="2" key="1">
    <citation type="journal article" date="2020" name="mSystems">
        <title>Genome- and Community-Level Interaction Insights into Carbon Utilization and Element Cycling Functions of Hydrothermarchaeota in Hydrothermal Sediment.</title>
        <authorList>
            <person name="Zhou Z."/>
            <person name="Liu Y."/>
            <person name="Xu W."/>
            <person name="Pan J."/>
            <person name="Luo Z.H."/>
            <person name="Li M."/>
        </authorList>
    </citation>
    <scope>NUCLEOTIDE SEQUENCE [LARGE SCALE GENOMIC DNA]</scope>
    <source>
        <strain evidence="2">SpSt-339</strain>
    </source>
</reference>
<protein>
    <submittedName>
        <fullName evidence="2">Isochorismatase family protein</fullName>
    </submittedName>
</protein>
<gene>
    <name evidence="2" type="ORF">ENQ76_00295</name>
</gene>
<dbReference type="InterPro" id="IPR036380">
    <property type="entry name" value="Isochorismatase-like_sf"/>
</dbReference>
<name>A0A7C2P3H9_9PLAN</name>
<dbReference type="InterPro" id="IPR000868">
    <property type="entry name" value="Isochorismatase-like_dom"/>
</dbReference>
<dbReference type="SUPFAM" id="SSF52499">
    <property type="entry name" value="Isochorismatase-like hydrolases"/>
    <property type="match status" value="1"/>
</dbReference>
<organism evidence="2">
    <name type="scientific">Schlesneria paludicola</name>
    <dbReference type="NCBI Taxonomy" id="360056"/>
    <lineage>
        <taxon>Bacteria</taxon>
        <taxon>Pseudomonadati</taxon>
        <taxon>Planctomycetota</taxon>
        <taxon>Planctomycetia</taxon>
        <taxon>Planctomycetales</taxon>
        <taxon>Planctomycetaceae</taxon>
        <taxon>Schlesneria</taxon>
    </lineage>
</organism>
<feature type="domain" description="Isochorismatase-like" evidence="1">
    <location>
        <begin position="4"/>
        <end position="137"/>
    </location>
</feature>
<dbReference type="PANTHER" id="PTHR14119:SF3">
    <property type="entry name" value="ISOCHORISMATASE DOMAIN-CONTAINING PROTEIN 2"/>
    <property type="match status" value="1"/>
</dbReference>
<comment type="caution">
    <text evidence="2">The sequence shown here is derived from an EMBL/GenBank/DDBJ whole genome shotgun (WGS) entry which is preliminary data.</text>
</comment>
<dbReference type="Gene3D" id="3.40.50.850">
    <property type="entry name" value="Isochorismatase-like"/>
    <property type="match status" value="1"/>
</dbReference>
<evidence type="ECO:0000259" key="1">
    <source>
        <dbReference type="Pfam" id="PF00857"/>
    </source>
</evidence>
<accession>A0A7C2P3H9</accession>
<dbReference type="AlphaFoldDB" id="A0A7C2P3H9"/>
<dbReference type="PANTHER" id="PTHR14119">
    <property type="entry name" value="HYDROLASE"/>
    <property type="match status" value="1"/>
</dbReference>